<comment type="subcellular location">
    <subcellularLocation>
        <location evidence="1">Cell membrane</location>
        <topology evidence="1">Multi-pass membrane protein</topology>
    </subcellularLocation>
</comment>
<name>A0A2S9V4M5_9ALTE</name>
<feature type="domain" description="Cache" evidence="6">
    <location>
        <begin position="76"/>
        <end position="284"/>
    </location>
</feature>
<organism evidence="7 8">
    <name type="scientific">Alteromonas alba</name>
    <dbReference type="NCBI Taxonomy" id="2079529"/>
    <lineage>
        <taxon>Bacteria</taxon>
        <taxon>Pseudomonadati</taxon>
        <taxon>Pseudomonadota</taxon>
        <taxon>Gammaproteobacteria</taxon>
        <taxon>Alteromonadales</taxon>
        <taxon>Alteromonadaceae</taxon>
        <taxon>Alteromonas/Salinimonas group</taxon>
        <taxon>Alteromonas</taxon>
    </lineage>
</organism>
<evidence type="ECO:0000256" key="3">
    <source>
        <dbReference type="ARBA" id="ARBA00022692"/>
    </source>
</evidence>
<protein>
    <recommendedName>
        <fullName evidence="6">Cache domain-containing protein</fullName>
    </recommendedName>
</protein>
<evidence type="ECO:0000313" key="8">
    <source>
        <dbReference type="Proteomes" id="UP000238949"/>
    </source>
</evidence>
<accession>A0A2S9V4M5</accession>
<dbReference type="Proteomes" id="UP000238949">
    <property type="component" value="Unassembled WGS sequence"/>
</dbReference>
<keyword evidence="8" id="KW-1185">Reference proteome</keyword>
<dbReference type="Pfam" id="PF02743">
    <property type="entry name" value="dCache_1"/>
    <property type="match status" value="1"/>
</dbReference>
<reference evidence="8" key="1">
    <citation type="journal article" date="2020" name="Int. J. Syst. Evol. Microbiol.">
        <title>Alteromonas alba sp. nov., a marine bacterium isolated from the seawater of the West Pacific Ocean.</title>
        <authorList>
            <person name="Sun C."/>
            <person name="Wu Y.-H."/>
            <person name="Xamxidin M."/>
            <person name="Cheng H."/>
            <person name="Xu X.-W."/>
        </authorList>
    </citation>
    <scope>NUCLEOTIDE SEQUENCE [LARGE SCALE GENOMIC DNA]</scope>
    <source>
        <strain evidence="8">190</strain>
    </source>
</reference>
<keyword evidence="3" id="KW-0812">Transmembrane</keyword>
<evidence type="ECO:0000256" key="5">
    <source>
        <dbReference type="ARBA" id="ARBA00023136"/>
    </source>
</evidence>
<dbReference type="EMBL" id="PVNP01000206">
    <property type="protein sequence ID" value="PRO71416.1"/>
    <property type="molecule type" value="Genomic_DNA"/>
</dbReference>
<dbReference type="InterPro" id="IPR029151">
    <property type="entry name" value="Sensor-like_sf"/>
</dbReference>
<evidence type="ECO:0000256" key="1">
    <source>
        <dbReference type="ARBA" id="ARBA00004651"/>
    </source>
</evidence>
<keyword evidence="5" id="KW-0472">Membrane</keyword>
<keyword evidence="4" id="KW-1133">Transmembrane helix</keyword>
<proteinExistence type="predicted"/>
<evidence type="ECO:0000313" key="7">
    <source>
        <dbReference type="EMBL" id="PRO71416.1"/>
    </source>
</evidence>
<dbReference type="GO" id="GO:0005886">
    <property type="term" value="C:plasma membrane"/>
    <property type="evidence" value="ECO:0007669"/>
    <property type="project" value="UniProtKB-SubCell"/>
</dbReference>
<dbReference type="SUPFAM" id="SSF103190">
    <property type="entry name" value="Sensory domain-like"/>
    <property type="match status" value="1"/>
</dbReference>
<evidence type="ECO:0000256" key="4">
    <source>
        <dbReference type="ARBA" id="ARBA00022989"/>
    </source>
</evidence>
<keyword evidence="2" id="KW-1003">Cell membrane</keyword>
<dbReference type="Gene3D" id="3.30.450.20">
    <property type="entry name" value="PAS domain"/>
    <property type="match status" value="1"/>
</dbReference>
<evidence type="ECO:0000259" key="6">
    <source>
        <dbReference type="Pfam" id="PF02743"/>
    </source>
</evidence>
<dbReference type="InterPro" id="IPR033479">
    <property type="entry name" value="dCache_1"/>
</dbReference>
<gene>
    <name evidence="7" type="ORF">C6Y40_22050</name>
</gene>
<dbReference type="RefSeq" id="WP_105936554.1">
    <property type="nucleotide sequence ID" value="NZ_PVNP01000206.1"/>
</dbReference>
<evidence type="ECO:0000256" key="2">
    <source>
        <dbReference type="ARBA" id="ARBA00022475"/>
    </source>
</evidence>
<dbReference type="AlphaFoldDB" id="A0A2S9V4M5"/>
<dbReference type="OrthoDB" id="9814866at2"/>
<comment type="caution">
    <text evidence="7">The sequence shown here is derived from an EMBL/GenBank/DDBJ whole genome shotgun (WGS) entry which is preliminary data.</text>
</comment>
<sequence>MEILNTRNNNALAVVFPSVIKHQTNLTNLNRWWDKVALVGKINSLNVPQSLLANMLDTKGEFADLQELLIENLLAEQLQQVGRKHRSLAQTLIDIPNRNLFERTADVGFLATDTRFVNFLKAQHNITDSQTATDTQNIVQHMQEYAAKYSVYDDVILLDPQGRVRARMNSAVAGQLGTDPVIKELVSSGKDYVEICRYSALCPHKTVASLFLAPVRDPHSNELLGVLCLSFKLEDEMTSLFADLDDGSGLLMALLDARGKVLVCSDQSVLGRGEQVATNGQGSLITLNNQQYFCTVAPTRGYQGYTGLSWQGCVLMPFTQPAEQGEQTDTAAAEQDVTRWQGFSATLSNIQHRSRVVTDDLDLVVLNGRIAAARTDADEFIPILEEIRQIGRQMQGIFSRSVSQLMSTALTTHYNALSAQAALAIDIMDRNLYERANDCRWWALTDTFTQVLSAPDFSPQAGQSISDTLAYINDLYTVYQGIYVFDKSGRIIAVSNPGFKAWQETQATEHSRWQSVMALTDTQQYCVSSFHPCDYYQQRPTYIYNAAIRSDNRVVGGIGLVFDSEPEFRQMLDDVLNSRDSKRMGIFVERSGKVVSASSNAPWQAGCQLTLPQDIVRYRSGEQGAGIYTLDGQQYVVGFAVSKGYREYKTTDGYRNEIVALMIEKNAGQPG</sequence>